<dbReference type="eggNOG" id="COG1744">
    <property type="taxonomic scope" value="Bacteria"/>
</dbReference>
<dbReference type="InterPro" id="IPR006311">
    <property type="entry name" value="TAT_signal"/>
</dbReference>
<evidence type="ECO:0000313" key="5">
    <source>
        <dbReference type="Proteomes" id="UP000016368"/>
    </source>
</evidence>
<dbReference type="InterPro" id="IPR003760">
    <property type="entry name" value="PnrA-like"/>
</dbReference>
<dbReference type="OrthoDB" id="9769871at2"/>
<dbReference type="RefSeq" id="WP_006298345.1">
    <property type="nucleotide sequence ID" value="NZ_AEGR01000066.1"/>
</dbReference>
<keyword evidence="5" id="KW-1185">Reference proteome</keyword>
<keyword evidence="1 2" id="KW-0732">Signal</keyword>
<dbReference type="AlphaFoldDB" id="F3KUY9"/>
<comment type="caution">
    <text evidence="4">The sequence shown here is derived from an EMBL/GenBank/DDBJ whole genome shotgun (WGS) entry which is preliminary data.</text>
</comment>
<accession>F3KUY9</accession>
<keyword evidence="4" id="KW-0449">Lipoprotein</keyword>
<feature type="signal peptide" evidence="2">
    <location>
        <begin position="1"/>
        <end position="27"/>
    </location>
</feature>
<evidence type="ECO:0000259" key="3">
    <source>
        <dbReference type="Pfam" id="PF02608"/>
    </source>
</evidence>
<dbReference type="GO" id="GO:0005886">
    <property type="term" value="C:plasma membrane"/>
    <property type="evidence" value="ECO:0007669"/>
    <property type="project" value="InterPro"/>
</dbReference>
<dbReference type="CDD" id="cd06304">
    <property type="entry name" value="PBP1_BmpA_Med_PnrA-like"/>
    <property type="match status" value="1"/>
</dbReference>
<gene>
    <name evidence="4" type="ORF">HGR_11351</name>
</gene>
<evidence type="ECO:0000256" key="1">
    <source>
        <dbReference type="ARBA" id="ARBA00022729"/>
    </source>
</evidence>
<name>F3KUY9_9BURK</name>
<dbReference type="Pfam" id="PF02608">
    <property type="entry name" value="Bmp"/>
    <property type="match status" value="1"/>
</dbReference>
<organism evidence="4 5">
    <name type="scientific">Hylemonella gracilis ATCC 19624</name>
    <dbReference type="NCBI Taxonomy" id="887062"/>
    <lineage>
        <taxon>Bacteria</taxon>
        <taxon>Pseudomonadati</taxon>
        <taxon>Pseudomonadota</taxon>
        <taxon>Betaproteobacteria</taxon>
        <taxon>Burkholderiales</taxon>
        <taxon>Comamonadaceae</taxon>
        <taxon>Hylemonella</taxon>
    </lineage>
</organism>
<sequence length="331" mass="35927">MHSHRRPLLAGLALAALTTLLSPVALAQAKLKVAAVYTVPFEQQWVSRIHKALKAAEARGEIEYKASENVANADYERVLREYATAGNQLIVGEIFGVETAGRKVAKDFPKTSFLFGSSGKPQAPNMSVFDNYIQEPAYLTGMIAGGMTKSNKIGLVGGFPIPEVNRLMNAFMEGAKEVNPKVEFTVSFINSWFDPPKAKEAAFAMIDKGADVVYAERFGVSDAAKERKVLAIGNVINTQADYPDTVVASALWHMEPSIDRALKLVKEGKFAAEDYGVYSHMKHKGSSLAPLGTFEKKVPAELAAKVRAKEAAIYAGKFEVKVNDGQPKSSK</sequence>
<dbReference type="PANTHER" id="PTHR43208">
    <property type="entry name" value="ABC TRANSPORTER SUBSTRATE-BINDING PROTEIN"/>
    <property type="match status" value="1"/>
</dbReference>
<feature type="chain" id="PRO_5003296949" evidence="2">
    <location>
        <begin position="28"/>
        <end position="331"/>
    </location>
</feature>
<evidence type="ECO:0000256" key="2">
    <source>
        <dbReference type="SAM" id="SignalP"/>
    </source>
</evidence>
<dbReference type="PANTHER" id="PTHR43208:SF1">
    <property type="entry name" value="ABC TRANSPORTER SUBSTRATE-BINDING PROTEIN"/>
    <property type="match status" value="1"/>
</dbReference>
<dbReference type="PROSITE" id="PS51318">
    <property type="entry name" value="TAT"/>
    <property type="match status" value="1"/>
</dbReference>
<evidence type="ECO:0000313" key="4">
    <source>
        <dbReference type="EMBL" id="EGI76413.1"/>
    </source>
</evidence>
<proteinExistence type="predicted"/>
<feature type="domain" description="ABC transporter substrate-binding protein PnrA-like" evidence="3">
    <location>
        <begin position="45"/>
        <end position="266"/>
    </location>
</feature>
<dbReference type="EMBL" id="AEGR01000066">
    <property type="protein sequence ID" value="EGI76413.1"/>
    <property type="molecule type" value="Genomic_DNA"/>
</dbReference>
<protein>
    <submittedName>
        <fullName evidence="4">Basic membrane lipoprotein</fullName>
    </submittedName>
</protein>
<dbReference type="InterPro" id="IPR052910">
    <property type="entry name" value="ABC-Purine-Binding"/>
</dbReference>
<dbReference type="Proteomes" id="UP000016368">
    <property type="component" value="Unassembled WGS sequence"/>
</dbReference>
<dbReference type="Gene3D" id="3.40.50.2300">
    <property type="match status" value="2"/>
</dbReference>
<reference evidence="4 5" key="1">
    <citation type="journal article" date="2011" name="EMBO J.">
        <title>Structural diversity of bacterial flagellar motors.</title>
        <authorList>
            <person name="Chen S."/>
            <person name="Beeby M."/>
            <person name="Murphy G.E."/>
            <person name="Leadbetter J.R."/>
            <person name="Hendrixson D.R."/>
            <person name="Briegel A."/>
            <person name="Li Z."/>
            <person name="Shi J."/>
            <person name="Tocheva E.I."/>
            <person name="Muller A."/>
            <person name="Dobro M.J."/>
            <person name="Jensen G.J."/>
        </authorList>
    </citation>
    <scope>NUCLEOTIDE SEQUENCE [LARGE SCALE GENOMIC DNA]</scope>
    <source>
        <strain evidence="4 5">ATCC 19624</strain>
    </source>
</reference>
<dbReference type="STRING" id="887062.HGR_11351"/>